<dbReference type="InterPro" id="IPR036291">
    <property type="entry name" value="NAD(P)-bd_dom_sf"/>
</dbReference>
<name>A0A240UFB4_9BURK</name>
<dbReference type="PANTHER" id="PTHR45458:SF1">
    <property type="entry name" value="SHORT CHAIN DEHYDROGENASE"/>
    <property type="match status" value="1"/>
</dbReference>
<dbReference type="KEGG" id="acip:CBP36_16285"/>
<dbReference type="KEGG" id="acis:CBP35_02635"/>
<dbReference type="PRINTS" id="PR00081">
    <property type="entry name" value="GDHRDH"/>
</dbReference>
<dbReference type="OrthoDB" id="5786478at2"/>
<sequence length="223" mass="23420">MSNVLIIGASRGLGLEFARQYVAAGDRVLATARDAAGRERLQALGVENVLTVDVANPASVSGLAWMLDGEKIDTAIYVAGVMGHGTALSPPTQDEFDRVMHTNVLGAMQAIPQVAPLVEAAQGRFAFISSELGRIGGATGSHTWLYRVSKAALNMAVASAQHDYPKATLVALHPGWVQTDMGGEQAPLTAPESVAAMRATLARLTPAQKGQFLQRDGTPCASW</sequence>
<accession>A0A240UFB4</accession>
<dbReference type="InterPro" id="IPR052184">
    <property type="entry name" value="SDR_enzymes"/>
</dbReference>
<dbReference type="NCBIfam" id="NF005403">
    <property type="entry name" value="PRK06953.1"/>
    <property type="match status" value="1"/>
</dbReference>
<dbReference type="PANTHER" id="PTHR45458">
    <property type="entry name" value="SHORT-CHAIN DEHYDROGENASE/REDUCTASE SDR"/>
    <property type="match status" value="1"/>
</dbReference>
<dbReference type="KEGG" id="acin:CBP34_16625"/>
<dbReference type="RefSeq" id="WP_086928141.1">
    <property type="nucleotide sequence ID" value="NZ_CP021361.1"/>
</dbReference>
<proteinExistence type="predicted"/>
<dbReference type="AlphaFoldDB" id="A0A240UFB4"/>
<reference evidence="1" key="1">
    <citation type="submission" date="2017-05" db="EMBL/GenBank/DDBJ databases">
        <title>Polyphasic characterization of four soil-derived phenanthrene-degrading Acidovorax strains and proposal of Acidovorax phenanthrenivorans sp. nov.</title>
        <authorList>
            <person name="Singleton D."/>
            <person name="Lee J."/>
            <person name="Dickey A.N."/>
            <person name="Stroud A."/>
            <person name="Scholl E.H."/>
            <person name="Wright F.A."/>
            <person name="Aitken M.D."/>
        </authorList>
    </citation>
    <scope>NUCLEOTIDE SEQUENCE</scope>
    <source>
        <strain evidence="1">P4</strain>
    </source>
</reference>
<accession>A0A240U542</accession>
<protein>
    <submittedName>
        <fullName evidence="1">Short chain dehydrogenase</fullName>
    </submittedName>
</protein>
<keyword evidence="2" id="KW-1185">Reference proteome</keyword>
<dbReference type="Pfam" id="PF00106">
    <property type="entry name" value="adh_short"/>
    <property type="match status" value="1"/>
</dbReference>
<dbReference type="CDD" id="cd05325">
    <property type="entry name" value="carb_red_sniffer_like_SDR_c"/>
    <property type="match status" value="1"/>
</dbReference>
<dbReference type="Gene3D" id="3.40.50.720">
    <property type="entry name" value="NAD(P)-binding Rossmann-like Domain"/>
    <property type="match status" value="1"/>
</dbReference>
<dbReference type="GO" id="GO:0016616">
    <property type="term" value="F:oxidoreductase activity, acting on the CH-OH group of donors, NAD or NADP as acceptor"/>
    <property type="evidence" value="ECO:0007669"/>
    <property type="project" value="TreeGrafter"/>
</dbReference>
<organism evidence="1 2">
    <name type="scientific">Acidovorax carolinensis</name>
    <dbReference type="NCBI Taxonomy" id="553814"/>
    <lineage>
        <taxon>Bacteria</taxon>
        <taxon>Pseudomonadati</taxon>
        <taxon>Pseudomonadota</taxon>
        <taxon>Betaproteobacteria</taxon>
        <taxon>Burkholderiales</taxon>
        <taxon>Comamonadaceae</taxon>
        <taxon>Acidovorax</taxon>
    </lineage>
</organism>
<evidence type="ECO:0000313" key="1">
    <source>
        <dbReference type="EMBL" id="ART60168.1"/>
    </source>
</evidence>
<dbReference type="InterPro" id="IPR002347">
    <property type="entry name" value="SDR_fam"/>
</dbReference>
<dbReference type="EMBL" id="CP021366">
    <property type="protein sequence ID" value="ART60168.1"/>
    <property type="molecule type" value="Genomic_DNA"/>
</dbReference>
<dbReference type="SUPFAM" id="SSF51735">
    <property type="entry name" value="NAD(P)-binding Rossmann-fold domains"/>
    <property type="match status" value="1"/>
</dbReference>
<dbReference type="Proteomes" id="UP000194440">
    <property type="component" value="Chromosome"/>
</dbReference>
<evidence type="ECO:0000313" key="2">
    <source>
        <dbReference type="Proteomes" id="UP000194440"/>
    </source>
</evidence>
<gene>
    <name evidence="1" type="ORF">CBP36_16285</name>
</gene>